<dbReference type="EMBL" id="JAODUP010000396">
    <property type="protein sequence ID" value="KAK2150652.1"/>
    <property type="molecule type" value="Genomic_DNA"/>
</dbReference>
<dbReference type="Proteomes" id="UP001208570">
    <property type="component" value="Unassembled WGS sequence"/>
</dbReference>
<organism evidence="1 2">
    <name type="scientific">Paralvinella palmiformis</name>
    <dbReference type="NCBI Taxonomy" id="53620"/>
    <lineage>
        <taxon>Eukaryota</taxon>
        <taxon>Metazoa</taxon>
        <taxon>Spiralia</taxon>
        <taxon>Lophotrochozoa</taxon>
        <taxon>Annelida</taxon>
        <taxon>Polychaeta</taxon>
        <taxon>Sedentaria</taxon>
        <taxon>Canalipalpata</taxon>
        <taxon>Terebellida</taxon>
        <taxon>Terebelliformia</taxon>
        <taxon>Alvinellidae</taxon>
        <taxon>Paralvinella</taxon>
    </lineage>
</organism>
<protein>
    <submittedName>
        <fullName evidence="1">Uncharacterized protein</fullName>
    </submittedName>
</protein>
<dbReference type="GO" id="GO:0005794">
    <property type="term" value="C:Golgi apparatus"/>
    <property type="evidence" value="ECO:0007669"/>
    <property type="project" value="TreeGrafter"/>
</dbReference>
<dbReference type="GO" id="GO:0006888">
    <property type="term" value="P:endoplasmic reticulum to Golgi vesicle-mediated transport"/>
    <property type="evidence" value="ECO:0007669"/>
    <property type="project" value="TreeGrafter"/>
</dbReference>
<dbReference type="GO" id="GO:0005886">
    <property type="term" value="C:plasma membrane"/>
    <property type="evidence" value="ECO:0007669"/>
    <property type="project" value="TreeGrafter"/>
</dbReference>
<gene>
    <name evidence="1" type="ORF">LSH36_396g00021</name>
</gene>
<keyword evidence="2" id="KW-1185">Reference proteome</keyword>
<dbReference type="GO" id="GO:0005789">
    <property type="term" value="C:endoplasmic reticulum membrane"/>
    <property type="evidence" value="ECO:0007669"/>
    <property type="project" value="TreeGrafter"/>
</dbReference>
<dbReference type="PANTHER" id="PTHR34009">
    <property type="entry name" value="PROTEIN STAR"/>
    <property type="match status" value="1"/>
</dbReference>
<dbReference type="AlphaFoldDB" id="A0AAD9MYM8"/>
<accession>A0AAD9MYM8</accession>
<name>A0AAD9MYM8_9ANNE</name>
<evidence type="ECO:0000313" key="1">
    <source>
        <dbReference type="EMBL" id="KAK2150652.1"/>
    </source>
</evidence>
<proteinExistence type="predicted"/>
<dbReference type="GO" id="GO:0031902">
    <property type="term" value="C:late endosome membrane"/>
    <property type="evidence" value="ECO:0007669"/>
    <property type="project" value="TreeGrafter"/>
</dbReference>
<evidence type="ECO:0000313" key="2">
    <source>
        <dbReference type="Proteomes" id="UP001208570"/>
    </source>
</evidence>
<reference evidence="1" key="1">
    <citation type="journal article" date="2023" name="Mol. Biol. Evol.">
        <title>Third-Generation Sequencing Reveals the Adaptive Role of the Epigenome in Three Deep-Sea Polychaetes.</title>
        <authorList>
            <person name="Perez M."/>
            <person name="Aroh O."/>
            <person name="Sun Y."/>
            <person name="Lan Y."/>
            <person name="Juniper S.K."/>
            <person name="Young C.R."/>
            <person name="Angers B."/>
            <person name="Qian P.Y."/>
        </authorList>
    </citation>
    <scope>NUCLEOTIDE SEQUENCE</scope>
    <source>
        <strain evidence="1">P08H-3</strain>
    </source>
</reference>
<dbReference type="InterPro" id="IPR053202">
    <property type="entry name" value="EGF_Rcpt_Signaling_Reg"/>
</dbReference>
<comment type="caution">
    <text evidence="1">The sequence shown here is derived from an EMBL/GenBank/DDBJ whole genome shotgun (WGS) entry which is preliminary data.</text>
</comment>
<dbReference type="GO" id="GO:0016197">
    <property type="term" value="P:endosomal transport"/>
    <property type="evidence" value="ECO:0007669"/>
    <property type="project" value="TreeGrafter"/>
</dbReference>
<sequence length="123" mass="13763">MYNVYSLIGCRPNLKKAKYYSQFHEDEALFKNYFNDPTICGGLYVEIGALDGITYSNTKFFEDNLNWTGVLIEGHPDNAEKLAKNRSRKRNVIIQEAVCPEGQTYVNFSGAKAVGGISVAANR</sequence>
<dbReference type="PANTHER" id="PTHR34009:SF3">
    <property type="entry name" value="METHYLTRANSFERASE FKBM DOMAIN-CONTAINING PROTEIN"/>
    <property type="match status" value="1"/>
</dbReference>